<evidence type="ECO:0000259" key="4">
    <source>
        <dbReference type="Pfam" id="PF00370"/>
    </source>
</evidence>
<dbReference type="CDD" id="cd07779">
    <property type="entry name" value="ASKHA_NBD_FGGY_YgcE-like"/>
    <property type="match status" value="1"/>
</dbReference>
<dbReference type="InterPro" id="IPR050406">
    <property type="entry name" value="FGGY_Carb_Kinase"/>
</dbReference>
<dbReference type="HOGENOM" id="CLU_009281_3_4_9"/>
<dbReference type="PIRSF" id="PIRSF000538">
    <property type="entry name" value="GlpK"/>
    <property type="match status" value="1"/>
</dbReference>
<evidence type="ECO:0000256" key="3">
    <source>
        <dbReference type="ARBA" id="ARBA00022777"/>
    </source>
</evidence>
<reference evidence="6" key="2">
    <citation type="submission" date="2013-06" db="EMBL/GenBank/DDBJ databases">
        <title>Draft genome sequence of Clostridium hylemonae (DSM 15053).</title>
        <authorList>
            <person name="Sudarsanam P."/>
            <person name="Ley R."/>
            <person name="Guruge J."/>
            <person name="Turnbaugh P.J."/>
            <person name="Mahowald M."/>
            <person name="Liep D."/>
            <person name="Gordon J."/>
        </authorList>
    </citation>
    <scope>NUCLEOTIDE SEQUENCE</scope>
    <source>
        <strain evidence="6">DSM 15053</strain>
    </source>
</reference>
<name>C0BZ23_9FIRM</name>
<keyword evidence="7" id="KW-1185">Reference proteome</keyword>
<dbReference type="Pfam" id="PF02782">
    <property type="entry name" value="FGGY_C"/>
    <property type="match status" value="1"/>
</dbReference>
<dbReference type="SUPFAM" id="SSF53067">
    <property type="entry name" value="Actin-like ATPase domain"/>
    <property type="match status" value="2"/>
</dbReference>
<dbReference type="InterPro" id="IPR018484">
    <property type="entry name" value="FGGY_N"/>
</dbReference>
<dbReference type="EMBL" id="ABYI02000018">
    <property type="protein sequence ID" value="EEG75101.1"/>
    <property type="molecule type" value="Genomic_DNA"/>
</dbReference>
<dbReference type="STRING" id="553973.CLOHYLEM_05062"/>
<keyword evidence="2" id="KW-0808">Transferase</keyword>
<dbReference type="Gene3D" id="3.30.420.40">
    <property type="match status" value="3"/>
</dbReference>
<comment type="similarity">
    <text evidence="1">Belongs to the FGGY kinase family.</text>
</comment>
<sequence length="481" mass="53417">MVVMQEKYIIGIDVGSQSAKVYIFDLDGNVIAEGREKLRAMYMSDPGIVEHPDDDLWDALCAAGQKVMKKFTGRPDRIIGIGLGGIRCCRVLLKEDGMLAAPVISWMDDRTSRPYEHADPDVAYVTSVSGYLGCRLTGAFKDCIGNNFGQWPVDYDKWDWSEDEDMQKQYNLPRKMLFDPVLPGSVLGMVTEEAHKAAGFPKGIPVVCTTSDKAVEGLGSGLVNDETAVISLGTYITLMIQGEKMPEDPKALWAILSSIPYKYIYESYGIRRGMWTVSWFRDLFGEGLIREAAGQGLTPEELLNKKAEAVPPGSDGLMTVLDWLANAWEPYKRGVMIGFGAHMNEAFMYRSILEGIAYTMKNNCDAMCEELGKELNEIVISGGGSGSDLFMQIFADVFNLPAKRNVMNGSAGIGAAINTAVAIGEYSNYEEAVKHMVKVRDVFYPIKENVELYHRLNKQVYCNITKHTDEVLKATYEILNK</sequence>
<evidence type="ECO:0000259" key="5">
    <source>
        <dbReference type="Pfam" id="PF02782"/>
    </source>
</evidence>
<evidence type="ECO:0000313" key="6">
    <source>
        <dbReference type="EMBL" id="EEG75101.1"/>
    </source>
</evidence>
<feature type="domain" description="Carbohydrate kinase FGGY N-terminal" evidence="4">
    <location>
        <begin position="8"/>
        <end position="116"/>
    </location>
</feature>
<evidence type="ECO:0000313" key="7">
    <source>
        <dbReference type="Proteomes" id="UP000004893"/>
    </source>
</evidence>
<evidence type="ECO:0000256" key="2">
    <source>
        <dbReference type="ARBA" id="ARBA00022679"/>
    </source>
</evidence>
<dbReference type="InterPro" id="IPR000577">
    <property type="entry name" value="Carb_kinase_FGGY"/>
</dbReference>
<gene>
    <name evidence="6" type="ORF">CLOHYLEM_05062</name>
</gene>
<dbReference type="InterPro" id="IPR018485">
    <property type="entry name" value="FGGY_C"/>
</dbReference>
<dbReference type="PANTHER" id="PTHR43095:SF5">
    <property type="entry name" value="XYLULOSE KINASE"/>
    <property type="match status" value="1"/>
</dbReference>
<dbReference type="Pfam" id="PF00370">
    <property type="entry name" value="FGGY_N"/>
    <property type="match status" value="1"/>
</dbReference>
<dbReference type="GO" id="GO:0005975">
    <property type="term" value="P:carbohydrate metabolic process"/>
    <property type="evidence" value="ECO:0007669"/>
    <property type="project" value="InterPro"/>
</dbReference>
<reference evidence="6" key="1">
    <citation type="submission" date="2009-02" db="EMBL/GenBank/DDBJ databases">
        <authorList>
            <person name="Fulton L."/>
            <person name="Clifton S."/>
            <person name="Fulton B."/>
            <person name="Xu J."/>
            <person name="Minx P."/>
            <person name="Pepin K.H."/>
            <person name="Johnson M."/>
            <person name="Bhonagiri V."/>
            <person name="Nash W.E."/>
            <person name="Mardis E.R."/>
            <person name="Wilson R.K."/>
        </authorList>
    </citation>
    <scope>NUCLEOTIDE SEQUENCE [LARGE SCALE GENOMIC DNA]</scope>
    <source>
        <strain evidence="6">DSM 15053</strain>
    </source>
</reference>
<dbReference type="AlphaFoldDB" id="C0BZ23"/>
<dbReference type="InterPro" id="IPR043129">
    <property type="entry name" value="ATPase_NBD"/>
</dbReference>
<proteinExistence type="inferred from homology"/>
<protein>
    <submittedName>
        <fullName evidence="6">Carbohydrate kinase, FGGY family protein</fullName>
    </submittedName>
</protein>
<keyword evidence="3 6" id="KW-0418">Kinase</keyword>
<dbReference type="GO" id="GO:0016301">
    <property type="term" value="F:kinase activity"/>
    <property type="evidence" value="ECO:0007669"/>
    <property type="project" value="UniProtKB-KW"/>
</dbReference>
<dbReference type="eggNOG" id="COG1070">
    <property type="taxonomic scope" value="Bacteria"/>
</dbReference>
<accession>C0BZ23</accession>
<dbReference type="Proteomes" id="UP000004893">
    <property type="component" value="Unassembled WGS sequence"/>
</dbReference>
<feature type="domain" description="Carbohydrate kinase FGGY C-terminal" evidence="5">
    <location>
        <begin position="228"/>
        <end position="422"/>
    </location>
</feature>
<comment type="caution">
    <text evidence="6">The sequence shown here is derived from an EMBL/GenBank/DDBJ whole genome shotgun (WGS) entry which is preliminary data.</text>
</comment>
<dbReference type="PANTHER" id="PTHR43095">
    <property type="entry name" value="SUGAR KINASE"/>
    <property type="match status" value="1"/>
</dbReference>
<organism evidence="6 7">
    <name type="scientific">[Clostridium] hylemonae DSM 15053</name>
    <dbReference type="NCBI Taxonomy" id="553973"/>
    <lineage>
        <taxon>Bacteria</taxon>
        <taxon>Bacillati</taxon>
        <taxon>Bacillota</taxon>
        <taxon>Clostridia</taxon>
        <taxon>Lachnospirales</taxon>
        <taxon>Lachnospiraceae</taxon>
    </lineage>
</organism>
<evidence type="ECO:0000256" key="1">
    <source>
        <dbReference type="ARBA" id="ARBA00009156"/>
    </source>
</evidence>